<dbReference type="OrthoDB" id="1022638at2759"/>
<reference evidence="2" key="1">
    <citation type="submission" date="2021-12" db="EMBL/GenBank/DDBJ databases">
        <title>Curvularia clavata genome.</title>
        <authorList>
            <person name="Cao Y."/>
        </authorList>
    </citation>
    <scope>NUCLEOTIDE SEQUENCE</scope>
    <source>
        <strain evidence="2">Yc1106</strain>
    </source>
</reference>
<feature type="region of interest" description="Disordered" evidence="1">
    <location>
        <begin position="148"/>
        <end position="245"/>
    </location>
</feature>
<evidence type="ECO:0000313" key="3">
    <source>
        <dbReference type="Proteomes" id="UP001056012"/>
    </source>
</evidence>
<feature type="region of interest" description="Disordered" evidence="1">
    <location>
        <begin position="1"/>
        <end position="24"/>
    </location>
</feature>
<protein>
    <submittedName>
        <fullName evidence="2">Uncharacterized protein</fullName>
    </submittedName>
</protein>
<feature type="compositionally biased region" description="Pro residues" evidence="1">
    <location>
        <begin position="235"/>
        <end position="244"/>
    </location>
</feature>
<feature type="region of interest" description="Disordered" evidence="1">
    <location>
        <begin position="395"/>
        <end position="418"/>
    </location>
</feature>
<keyword evidence="3" id="KW-1185">Reference proteome</keyword>
<name>A0A9Q8Z152_CURCL</name>
<sequence length="447" mass="48692">MSTSRQQSVPSQPPPPVADQSSTHRAGWPDMFVKMLEGFALRLDVGSNEDLRTFILPCSLLAQHSSHEEGPTENKARTKGADVVIKVESDTDGNEIRDEKERLRAHILLPDADPVVFGLFLHFIYQNAYPNNVDAVMPSVLRQQYSYHPPASNSVPQVPHQHPSVGLSGRTESAKHPHISLGTSSTTNLPGTSTTAQHGSEASTSAFNHKAADKPTLPPLAPRPPSIPSTFPSLTPNPTPPPPSNRQFVNTIGWLSTLPTSVHAHFLGYRLGACSFINYTLNRIHSAIGTSFSLTPGLISTIWYRTQLVPEAPLRRLILDYLVMYWSHSEPHKRALYIYPDERGWEMVFDSCKDVRDYLIRGMQNGVRVGSAEAYYITKQMMADSNWEKIGVVQQDGTSASAGPRTGPGPGAGEGAAQAQYSGTAIGGSFGGKVFWTGQAEQEASPS</sequence>
<accession>A0A9Q8Z152</accession>
<evidence type="ECO:0000256" key="1">
    <source>
        <dbReference type="SAM" id="MobiDB-lite"/>
    </source>
</evidence>
<proteinExistence type="predicted"/>
<dbReference type="Proteomes" id="UP001056012">
    <property type="component" value="Chromosome 1"/>
</dbReference>
<evidence type="ECO:0000313" key="2">
    <source>
        <dbReference type="EMBL" id="USP73802.1"/>
    </source>
</evidence>
<dbReference type="AlphaFoldDB" id="A0A9Q8Z152"/>
<gene>
    <name evidence="2" type="ORF">yc1106_01076</name>
</gene>
<dbReference type="EMBL" id="CP089274">
    <property type="protein sequence ID" value="USP73802.1"/>
    <property type="molecule type" value="Genomic_DNA"/>
</dbReference>
<feature type="compositionally biased region" description="Low complexity" evidence="1">
    <location>
        <begin position="1"/>
        <end position="10"/>
    </location>
</feature>
<organism evidence="2 3">
    <name type="scientific">Curvularia clavata</name>
    <dbReference type="NCBI Taxonomy" id="95742"/>
    <lineage>
        <taxon>Eukaryota</taxon>
        <taxon>Fungi</taxon>
        <taxon>Dikarya</taxon>
        <taxon>Ascomycota</taxon>
        <taxon>Pezizomycotina</taxon>
        <taxon>Dothideomycetes</taxon>
        <taxon>Pleosporomycetidae</taxon>
        <taxon>Pleosporales</taxon>
        <taxon>Pleosporineae</taxon>
        <taxon>Pleosporaceae</taxon>
        <taxon>Curvularia</taxon>
    </lineage>
</organism>
<feature type="compositionally biased region" description="Pro residues" evidence="1">
    <location>
        <begin position="216"/>
        <end position="227"/>
    </location>
</feature>
<feature type="compositionally biased region" description="Polar residues" evidence="1">
    <location>
        <begin position="181"/>
        <end position="207"/>
    </location>
</feature>
<dbReference type="VEuPathDB" id="FungiDB:yc1106_01076"/>